<protein>
    <submittedName>
        <fullName evidence="1">Uncharacterized protein</fullName>
    </submittedName>
</protein>
<dbReference type="GeneID" id="94296040"/>
<name>A0A9P8LXX9_9EUKA</name>
<accession>A0A9P8LXX9</accession>
<dbReference type="AlphaFoldDB" id="A0A9P8LXX9"/>
<organism evidence="1 2">
    <name type="scientific">Spironucleus salmonicida</name>
    <dbReference type="NCBI Taxonomy" id="348837"/>
    <lineage>
        <taxon>Eukaryota</taxon>
        <taxon>Metamonada</taxon>
        <taxon>Diplomonadida</taxon>
        <taxon>Hexamitidae</taxon>
        <taxon>Hexamitinae</taxon>
        <taxon>Spironucleus</taxon>
    </lineage>
</organism>
<dbReference type="RefSeq" id="XP_067767226.1">
    <property type="nucleotide sequence ID" value="XM_067905909.1"/>
</dbReference>
<gene>
    <name evidence="1" type="ORF">SS50377_22017</name>
</gene>
<evidence type="ECO:0000313" key="2">
    <source>
        <dbReference type="Proteomes" id="UP000018208"/>
    </source>
</evidence>
<proteinExistence type="predicted"/>
<keyword evidence="2" id="KW-1185">Reference proteome</keyword>
<dbReference type="Proteomes" id="UP000018208">
    <property type="component" value="Unassembled WGS sequence"/>
</dbReference>
<reference evidence="1 2" key="1">
    <citation type="journal article" date="2014" name="PLoS Genet.">
        <title>The Genome of Spironucleus salmonicida Highlights a Fish Pathogen Adapted to Fluctuating Environments.</title>
        <authorList>
            <person name="Xu F."/>
            <person name="Jerlstrom-Hultqvist J."/>
            <person name="Einarsson E."/>
            <person name="Astvaldsson A."/>
            <person name="Svard S.G."/>
            <person name="Andersson J.O."/>
        </authorList>
    </citation>
    <scope>NUCLEOTIDE SEQUENCE [LARGE SCALE GENOMIC DNA]</scope>
    <source>
        <strain evidence="1 2">ATCC 50377</strain>
    </source>
</reference>
<sequence>MEYVNISQSDLHFPKVSIHLYDSIQLPFMIQTISLKYDQTHKVLGILSQFILTDAACSIYSLNIGIPQPWRNKASKNVKTQQIFLKSIHLATDEKPSLFSWECFCFDGEERDITESQFFAMIPFNSVQLRAISKGSSVSGDEAIVNFQSESNNFQSLVFTSFNQFFSNFSNFFTEICPVKTDIYSLVYRRFSLQNSLLRHRNLFFANEIFVDFDQVEERVDTYLARKNLIFPSKFLNSTVEDARNRFDKNAKIGCFIGSFSSQSVIQIALGTVNYQGCFIKSTNDGEIQNIQYAKGLQPYKNGERKLCQIMVVIFIYCCFDSQSSLSQSQVNCQKARNCDFLMRHFTYLSQAFSGNVTQEPQQKQDKSNCKLQLFRPVFCSLYGGLRFCVKNSKKDVCITFPSFKRIKLPEIRFPVHLSQSVAQAQFSVNWFVKQRGIVSEKNKIWQISIQQLKVFSSVQLDFFVENFTFQTHKNQERLVNSFEIMQVLPYQLLCLMCNKELNLLSKQQITQKSTFLTDLEPHKSISSYSVTESEFLQQNFSDFLDLNIKTHFGQTNACVNFYQLIMKSFIRKIDQNDPENKILIQNLKIQLLRVQSQNFFQMNAKNSSNIIKNLEQIGIFGITEDFQELDIVGE</sequence>
<comment type="caution">
    <text evidence="1">The sequence shown here is derived from an EMBL/GenBank/DDBJ whole genome shotgun (WGS) entry which is preliminary data.</text>
</comment>
<dbReference type="EMBL" id="AUWU02000002">
    <property type="protein sequence ID" value="KAH0576453.1"/>
    <property type="molecule type" value="Genomic_DNA"/>
</dbReference>
<evidence type="ECO:0000313" key="1">
    <source>
        <dbReference type="EMBL" id="KAH0576453.1"/>
    </source>
</evidence>
<dbReference type="KEGG" id="ssao:94296040"/>